<proteinExistence type="predicted"/>
<sequence>MKRFLAALVLVTALALAAACGSGDGEKEAGGGMGGGGGAQEGQAPPAAESIRVDTDGDTIVDLVDATAVATPTAESIPSTAADLREHMGELVLGEDDVPVDFSSLGSMGLDFDLDFLDMPSPQGVAAHMSIFATPESEDMIVSMVILMEDDTALDEAFSQIDDLSIEEMQDAFNMVGAYADVALLDTRELDVSGLGDRAYGLGLTMDVLQVGAMDTEMVFFGEGPLL</sequence>
<dbReference type="AlphaFoldDB" id="X0VRW8"/>
<feature type="compositionally biased region" description="Gly residues" evidence="1">
    <location>
        <begin position="30"/>
        <end position="40"/>
    </location>
</feature>
<dbReference type="EMBL" id="BARS01022725">
    <property type="protein sequence ID" value="GAG03296.1"/>
    <property type="molecule type" value="Genomic_DNA"/>
</dbReference>
<comment type="caution">
    <text evidence="2">The sequence shown here is derived from an EMBL/GenBank/DDBJ whole genome shotgun (WGS) entry which is preliminary data.</text>
</comment>
<gene>
    <name evidence="2" type="ORF">S01H1_36287</name>
</gene>
<evidence type="ECO:0008006" key="3">
    <source>
        <dbReference type="Google" id="ProtNLM"/>
    </source>
</evidence>
<accession>X0VRW8</accession>
<feature type="non-terminal residue" evidence="2">
    <location>
        <position position="227"/>
    </location>
</feature>
<dbReference type="PROSITE" id="PS51257">
    <property type="entry name" value="PROKAR_LIPOPROTEIN"/>
    <property type="match status" value="1"/>
</dbReference>
<protein>
    <recommendedName>
        <fullName evidence="3">Lipoprotein</fullName>
    </recommendedName>
</protein>
<name>X0VRW8_9ZZZZ</name>
<feature type="region of interest" description="Disordered" evidence="1">
    <location>
        <begin position="25"/>
        <end position="48"/>
    </location>
</feature>
<evidence type="ECO:0000313" key="2">
    <source>
        <dbReference type="EMBL" id="GAG03296.1"/>
    </source>
</evidence>
<reference evidence="2" key="1">
    <citation type="journal article" date="2014" name="Front. Microbiol.">
        <title>High frequency of phylogenetically diverse reductive dehalogenase-homologous genes in deep subseafloor sedimentary metagenomes.</title>
        <authorList>
            <person name="Kawai M."/>
            <person name="Futagami T."/>
            <person name="Toyoda A."/>
            <person name="Takaki Y."/>
            <person name="Nishi S."/>
            <person name="Hori S."/>
            <person name="Arai W."/>
            <person name="Tsubouchi T."/>
            <person name="Morono Y."/>
            <person name="Uchiyama I."/>
            <person name="Ito T."/>
            <person name="Fujiyama A."/>
            <person name="Inagaki F."/>
            <person name="Takami H."/>
        </authorList>
    </citation>
    <scope>NUCLEOTIDE SEQUENCE</scope>
    <source>
        <strain evidence="2">Expedition CK06-06</strain>
    </source>
</reference>
<organism evidence="2">
    <name type="scientific">marine sediment metagenome</name>
    <dbReference type="NCBI Taxonomy" id="412755"/>
    <lineage>
        <taxon>unclassified sequences</taxon>
        <taxon>metagenomes</taxon>
        <taxon>ecological metagenomes</taxon>
    </lineage>
</organism>
<evidence type="ECO:0000256" key="1">
    <source>
        <dbReference type="SAM" id="MobiDB-lite"/>
    </source>
</evidence>